<dbReference type="Pfam" id="PF04892">
    <property type="entry name" value="VanZ"/>
    <property type="match status" value="1"/>
</dbReference>
<keyword evidence="1" id="KW-0812">Transmembrane</keyword>
<sequence>MPKLTKKSQSKSSVINKVVFVLYLVGVFYLTLSPVDEIRPSFLETYLFTGVDKVVHAGLFTTFSILFYLAFDKDEWLNLGLVAAVGILIEILQHLLPTGRSFEWNDWWFDILGGVVGIILIKIYQTLRAKNRI</sequence>
<feature type="transmembrane region" description="Helical" evidence="1">
    <location>
        <begin position="54"/>
        <end position="71"/>
    </location>
</feature>
<dbReference type="OrthoDB" id="5472246at2"/>
<organism evidence="3 4">
    <name type="scientific">Ornithobacterium rhinotracheale</name>
    <dbReference type="NCBI Taxonomy" id="28251"/>
    <lineage>
        <taxon>Bacteria</taxon>
        <taxon>Pseudomonadati</taxon>
        <taxon>Bacteroidota</taxon>
        <taxon>Flavobacteriia</taxon>
        <taxon>Flavobacteriales</taxon>
        <taxon>Weeksellaceae</taxon>
        <taxon>Ornithobacterium</taxon>
    </lineage>
</organism>
<reference evidence="3 4" key="1">
    <citation type="submission" date="2019-01" db="EMBL/GenBank/DDBJ databases">
        <title>Whole Genome of Ornithobacterium rhinotracheale FARPER-174b.</title>
        <authorList>
            <person name="Tataje-Lavanda L.A."/>
            <person name="Montalvan A."/>
            <person name="Montesinos R."/>
            <person name="Zimic M."/>
            <person name="Fernandez-Sanchez M."/>
            <person name="Fernandez-Diaz M."/>
        </authorList>
    </citation>
    <scope>NUCLEOTIDE SEQUENCE [LARGE SCALE GENOMIC DNA]</scope>
    <source>
        <strain evidence="3 4">FARPER-174b</strain>
    </source>
</reference>
<protein>
    <submittedName>
        <fullName evidence="3">VanZ family protein</fullName>
    </submittedName>
</protein>
<keyword evidence="1" id="KW-1133">Transmembrane helix</keyword>
<dbReference type="EMBL" id="CP035107">
    <property type="protein sequence ID" value="QAR31610.1"/>
    <property type="molecule type" value="Genomic_DNA"/>
</dbReference>
<dbReference type="AlphaFoldDB" id="A0A3R5USV9"/>
<dbReference type="PANTHER" id="PTHR28008">
    <property type="entry name" value="DOMAIN PROTEIN, PUTATIVE (AFU_ORTHOLOGUE AFUA_3G10980)-RELATED"/>
    <property type="match status" value="1"/>
</dbReference>
<proteinExistence type="predicted"/>
<evidence type="ECO:0000313" key="4">
    <source>
        <dbReference type="Proteomes" id="UP000287701"/>
    </source>
</evidence>
<evidence type="ECO:0000313" key="3">
    <source>
        <dbReference type="EMBL" id="QAR31610.1"/>
    </source>
</evidence>
<dbReference type="InterPro" id="IPR006976">
    <property type="entry name" value="VanZ-like"/>
</dbReference>
<feature type="transmembrane region" description="Helical" evidence="1">
    <location>
        <begin position="76"/>
        <end position="95"/>
    </location>
</feature>
<dbReference type="Proteomes" id="UP000287701">
    <property type="component" value="Chromosome"/>
</dbReference>
<gene>
    <name evidence="3" type="ORF">EQP59_09790</name>
</gene>
<dbReference type="NCBIfam" id="NF037970">
    <property type="entry name" value="vanZ_1"/>
    <property type="match status" value="1"/>
</dbReference>
<name>A0A3R5USV9_ORNRH</name>
<evidence type="ECO:0000259" key="2">
    <source>
        <dbReference type="Pfam" id="PF04892"/>
    </source>
</evidence>
<dbReference type="RefSeq" id="WP_128502023.1">
    <property type="nucleotide sequence ID" value="NZ_CP035107.1"/>
</dbReference>
<feature type="domain" description="VanZ-like" evidence="2">
    <location>
        <begin position="22"/>
        <end position="124"/>
    </location>
</feature>
<keyword evidence="1" id="KW-0472">Membrane</keyword>
<evidence type="ECO:0000256" key="1">
    <source>
        <dbReference type="SAM" id="Phobius"/>
    </source>
</evidence>
<feature type="transmembrane region" description="Helical" evidence="1">
    <location>
        <begin position="107"/>
        <end position="124"/>
    </location>
</feature>
<accession>A0A3R5USV9</accession>
<dbReference type="PANTHER" id="PTHR28008:SF1">
    <property type="entry name" value="DOMAIN PROTEIN, PUTATIVE (AFU_ORTHOLOGUE AFUA_3G10980)-RELATED"/>
    <property type="match status" value="1"/>
</dbReference>
<feature type="transmembrane region" description="Helical" evidence="1">
    <location>
        <begin position="14"/>
        <end position="34"/>
    </location>
</feature>